<evidence type="ECO:0000313" key="3">
    <source>
        <dbReference type="Proteomes" id="UP000594263"/>
    </source>
</evidence>
<dbReference type="Pfam" id="PF08100">
    <property type="entry name" value="Dimerisation"/>
    <property type="match status" value="1"/>
</dbReference>
<feature type="domain" description="O-methyltransferase dimerisation" evidence="1">
    <location>
        <begin position="22"/>
        <end position="82"/>
    </location>
</feature>
<dbReference type="InterPro" id="IPR012967">
    <property type="entry name" value="COMT_dimerisation"/>
</dbReference>
<evidence type="ECO:0000259" key="1">
    <source>
        <dbReference type="Pfam" id="PF08100"/>
    </source>
</evidence>
<dbReference type="OMA" id="DSNGATC"/>
<dbReference type="EnsemblPlants" id="Kaladp0095s0073.1.v1.1">
    <property type="protein sequence ID" value="Kaladp0095s0073.1.v1.1.CDS.1"/>
    <property type="gene ID" value="Kaladp0095s0073.v1.1"/>
</dbReference>
<dbReference type="Gramene" id="Kaladp0095s0073.1.v1.1">
    <property type="protein sequence ID" value="Kaladp0095s0073.1.v1.1.CDS.1"/>
    <property type="gene ID" value="Kaladp0095s0073.v1.1"/>
</dbReference>
<proteinExistence type="predicted"/>
<dbReference type="InterPro" id="IPR016461">
    <property type="entry name" value="COMT-like"/>
</dbReference>
<dbReference type="GO" id="GO:0046983">
    <property type="term" value="F:protein dimerization activity"/>
    <property type="evidence" value="ECO:0007669"/>
    <property type="project" value="InterPro"/>
</dbReference>
<organism evidence="2 3">
    <name type="scientific">Kalanchoe fedtschenkoi</name>
    <name type="common">Lavender scallops</name>
    <name type="synonym">South American air plant</name>
    <dbReference type="NCBI Taxonomy" id="63787"/>
    <lineage>
        <taxon>Eukaryota</taxon>
        <taxon>Viridiplantae</taxon>
        <taxon>Streptophyta</taxon>
        <taxon>Embryophyta</taxon>
        <taxon>Tracheophyta</taxon>
        <taxon>Spermatophyta</taxon>
        <taxon>Magnoliopsida</taxon>
        <taxon>eudicotyledons</taxon>
        <taxon>Gunneridae</taxon>
        <taxon>Pentapetalae</taxon>
        <taxon>Saxifragales</taxon>
        <taxon>Crassulaceae</taxon>
        <taxon>Kalanchoe</taxon>
    </lineage>
</organism>
<protein>
    <recommendedName>
        <fullName evidence="1">O-methyltransferase dimerisation domain-containing protein</fullName>
    </recommendedName>
</protein>
<keyword evidence="3" id="KW-1185">Reference proteome</keyword>
<accession>A0A7N0UYX1</accession>
<dbReference type="Gene3D" id="1.10.10.10">
    <property type="entry name" value="Winged helix-like DNA-binding domain superfamily/Winged helix DNA-binding domain"/>
    <property type="match status" value="1"/>
</dbReference>
<sequence>MNTTNLARGSAEFLQAQYPIYKHIFSFISSLSLECAVQLSIPEIINSHNQPMTLPNLVSALRLPRSKTGHVHRLMRLLVHNGWSVKLLKTAEVLSRDRTPLSMLEAAQGQQ</sequence>
<dbReference type="PROSITE" id="PS51683">
    <property type="entry name" value="SAM_OMT_II"/>
    <property type="match status" value="1"/>
</dbReference>
<name>A0A7N0UYX1_KALFE</name>
<dbReference type="SUPFAM" id="SSF46785">
    <property type="entry name" value="Winged helix' DNA-binding domain"/>
    <property type="match status" value="1"/>
</dbReference>
<dbReference type="InterPro" id="IPR036390">
    <property type="entry name" value="WH_DNA-bd_sf"/>
</dbReference>
<reference evidence="2" key="1">
    <citation type="submission" date="2021-01" db="UniProtKB">
        <authorList>
            <consortium name="EnsemblPlants"/>
        </authorList>
    </citation>
    <scope>IDENTIFICATION</scope>
</reference>
<dbReference type="GO" id="GO:0008168">
    <property type="term" value="F:methyltransferase activity"/>
    <property type="evidence" value="ECO:0007669"/>
    <property type="project" value="InterPro"/>
</dbReference>
<dbReference type="InterPro" id="IPR036388">
    <property type="entry name" value="WH-like_DNA-bd_sf"/>
</dbReference>
<evidence type="ECO:0000313" key="2">
    <source>
        <dbReference type="EnsemblPlants" id="Kaladp0095s0073.1.v1.1.CDS.1"/>
    </source>
</evidence>
<dbReference type="Proteomes" id="UP000594263">
    <property type="component" value="Unplaced"/>
</dbReference>
<dbReference type="AlphaFoldDB" id="A0A7N0UYX1"/>